<dbReference type="OrthoDB" id="826683at2"/>
<evidence type="ECO:0000313" key="2">
    <source>
        <dbReference type="Proteomes" id="UP000198990"/>
    </source>
</evidence>
<dbReference type="EMBL" id="FNZN01000007">
    <property type="protein sequence ID" value="SEL92703.1"/>
    <property type="molecule type" value="Genomic_DNA"/>
</dbReference>
<dbReference type="RefSeq" id="WP_091625599.1">
    <property type="nucleotide sequence ID" value="NZ_FNZN01000007.1"/>
</dbReference>
<evidence type="ECO:0008006" key="3">
    <source>
        <dbReference type="Google" id="ProtNLM"/>
    </source>
</evidence>
<dbReference type="AlphaFoldDB" id="A0A1H7U6V6"/>
<sequence length="152" mass="16311">MPKPETTDVLIMLYVDTVAIQSNPNVLDCVFISSNWTDPNTPTQTPTDPFGKSDFITDVHSDSQIAWVGAVMDIANNNDHYVLVSNIVLKEDQIGINVRNPLAGPGAGRTHMGGNVNNGAKSGITTYTINFSVGSGTTIIGDYSIDPKLKMN</sequence>
<name>A0A1H7U6V6_9FLAO</name>
<proteinExistence type="predicted"/>
<evidence type="ECO:0000313" key="1">
    <source>
        <dbReference type="EMBL" id="SEL92703.1"/>
    </source>
</evidence>
<reference evidence="2" key="1">
    <citation type="submission" date="2016-10" db="EMBL/GenBank/DDBJ databases">
        <authorList>
            <person name="Varghese N."/>
            <person name="Submissions S."/>
        </authorList>
    </citation>
    <scope>NUCLEOTIDE SEQUENCE [LARGE SCALE GENOMIC DNA]</scope>
    <source>
        <strain evidence="2">DSM 16471</strain>
    </source>
</reference>
<dbReference type="Proteomes" id="UP000198990">
    <property type="component" value="Unassembled WGS sequence"/>
</dbReference>
<accession>A0A1H7U6V6</accession>
<organism evidence="1 2">
    <name type="scientific">Maribacter orientalis</name>
    <dbReference type="NCBI Taxonomy" id="228957"/>
    <lineage>
        <taxon>Bacteria</taxon>
        <taxon>Pseudomonadati</taxon>
        <taxon>Bacteroidota</taxon>
        <taxon>Flavobacteriia</taxon>
        <taxon>Flavobacteriales</taxon>
        <taxon>Flavobacteriaceae</taxon>
        <taxon>Maribacter</taxon>
    </lineage>
</organism>
<keyword evidence="2" id="KW-1185">Reference proteome</keyword>
<protein>
    <recommendedName>
        <fullName evidence="3">Inclusion body protein</fullName>
    </recommendedName>
</protein>
<gene>
    <name evidence="1" type="ORF">SAMN04488008_10727</name>
</gene>
<dbReference type="STRING" id="228957.SAMN04488008_10727"/>